<name>A0A1H7Z840_9ACTN</name>
<dbReference type="EMBL" id="FOBF01000014">
    <property type="protein sequence ID" value="SEM54373.1"/>
    <property type="molecule type" value="Genomic_DNA"/>
</dbReference>
<gene>
    <name evidence="2" type="ORF">SAMN05660976_05435</name>
</gene>
<feature type="transmembrane region" description="Helical" evidence="1">
    <location>
        <begin position="291"/>
        <end position="309"/>
    </location>
</feature>
<reference evidence="2 3" key="1">
    <citation type="submission" date="2016-10" db="EMBL/GenBank/DDBJ databases">
        <authorList>
            <person name="de Groot N.N."/>
        </authorList>
    </citation>
    <scope>NUCLEOTIDE SEQUENCE [LARGE SCALE GENOMIC DNA]</scope>
    <source>
        <strain evidence="2 3">DSM 43357</strain>
    </source>
</reference>
<feature type="transmembrane region" description="Helical" evidence="1">
    <location>
        <begin position="28"/>
        <end position="47"/>
    </location>
</feature>
<dbReference type="RefSeq" id="WP_091103540.1">
    <property type="nucleotide sequence ID" value="NZ_FOBF01000014.1"/>
</dbReference>
<proteinExistence type="predicted"/>
<dbReference type="STRING" id="46177.SAMN05660976_05435"/>
<keyword evidence="1" id="KW-1133">Transmembrane helix</keyword>
<feature type="transmembrane region" description="Helical" evidence="1">
    <location>
        <begin position="201"/>
        <end position="221"/>
    </location>
</feature>
<keyword evidence="3" id="KW-1185">Reference proteome</keyword>
<feature type="transmembrane region" description="Helical" evidence="1">
    <location>
        <begin position="227"/>
        <end position="250"/>
    </location>
</feature>
<dbReference type="Proteomes" id="UP000198953">
    <property type="component" value="Unassembled WGS sequence"/>
</dbReference>
<sequence length="322" mass="33416">MRRILPALGLALLSPLVAEFLLGDFPLTHLPFLVMLAPTYGGAAVVIREVARRKGLGWPAIVLMALAYGVLEEGVMTMSLFNPDYAGQRLLDPGYVPFLGIGVPWTLFVLGLHTVWSVCVPIALVEELAGDRRTTPWLGRAGLGVTAALATLGAVAVTVFSYGNGHFLASAPQLTAVAVIVAGLVAAAFRLPSAPPAPGRAAPSPWTVFTAALAAGGLFELSTLADLPVWAVIATLAAAEAGIAVLVLRWSAGRGWGGGHRVALAGGALLTYAWHAFFSGPLVPTTPAMNLASHVVFGAGAVALLLVAARRTARRTLRVQSR</sequence>
<dbReference type="OrthoDB" id="8478704at2"/>
<feature type="transmembrane region" description="Helical" evidence="1">
    <location>
        <begin position="262"/>
        <end position="279"/>
    </location>
</feature>
<feature type="transmembrane region" description="Helical" evidence="1">
    <location>
        <begin position="167"/>
        <end position="189"/>
    </location>
</feature>
<protein>
    <submittedName>
        <fullName evidence="2">Uncharacterized protein</fullName>
    </submittedName>
</protein>
<feature type="transmembrane region" description="Helical" evidence="1">
    <location>
        <begin position="137"/>
        <end position="161"/>
    </location>
</feature>
<feature type="transmembrane region" description="Helical" evidence="1">
    <location>
        <begin position="59"/>
        <end position="81"/>
    </location>
</feature>
<evidence type="ECO:0000256" key="1">
    <source>
        <dbReference type="SAM" id="Phobius"/>
    </source>
</evidence>
<evidence type="ECO:0000313" key="2">
    <source>
        <dbReference type="EMBL" id="SEM54373.1"/>
    </source>
</evidence>
<organism evidence="2 3">
    <name type="scientific">Nonomuraea pusilla</name>
    <dbReference type="NCBI Taxonomy" id="46177"/>
    <lineage>
        <taxon>Bacteria</taxon>
        <taxon>Bacillati</taxon>
        <taxon>Actinomycetota</taxon>
        <taxon>Actinomycetes</taxon>
        <taxon>Streptosporangiales</taxon>
        <taxon>Streptosporangiaceae</taxon>
        <taxon>Nonomuraea</taxon>
    </lineage>
</organism>
<evidence type="ECO:0000313" key="3">
    <source>
        <dbReference type="Proteomes" id="UP000198953"/>
    </source>
</evidence>
<feature type="transmembrane region" description="Helical" evidence="1">
    <location>
        <begin position="101"/>
        <end position="125"/>
    </location>
</feature>
<keyword evidence="1" id="KW-0812">Transmembrane</keyword>
<keyword evidence="1" id="KW-0472">Membrane</keyword>
<dbReference type="AlphaFoldDB" id="A0A1H7Z840"/>
<accession>A0A1H7Z840</accession>